<evidence type="ECO:0000256" key="10">
    <source>
        <dbReference type="ARBA" id="ARBA00042639"/>
    </source>
</evidence>
<dbReference type="PANTHER" id="PTHR42801">
    <property type="entry name" value="THIOREDOXIN-DEPENDENT PEROXIDE REDUCTASE"/>
    <property type="match status" value="1"/>
</dbReference>
<evidence type="ECO:0000256" key="7">
    <source>
        <dbReference type="ARBA" id="ARBA00023284"/>
    </source>
</evidence>
<dbReference type="EMBL" id="CP121472">
    <property type="protein sequence ID" value="WPL17421.1"/>
    <property type="molecule type" value="Genomic_DNA"/>
</dbReference>
<evidence type="ECO:0000256" key="4">
    <source>
        <dbReference type="ARBA" id="ARBA00022862"/>
    </source>
</evidence>
<keyword evidence="3 13" id="KW-0575">Peroxidase</keyword>
<comment type="similarity">
    <text evidence="9">Belongs to the peroxiredoxin family. BCP/PrxQ subfamily.</text>
</comment>
<evidence type="ECO:0000256" key="3">
    <source>
        <dbReference type="ARBA" id="ARBA00022559"/>
    </source>
</evidence>
<evidence type="ECO:0000313" key="14">
    <source>
        <dbReference type="Proteomes" id="UP001432180"/>
    </source>
</evidence>
<keyword evidence="4" id="KW-0049">Antioxidant</keyword>
<comment type="catalytic activity">
    <reaction evidence="11">
        <text>a hydroperoxide + [thioredoxin]-dithiol = an alcohol + [thioredoxin]-disulfide + H2O</text>
        <dbReference type="Rhea" id="RHEA:62620"/>
        <dbReference type="Rhea" id="RHEA-COMP:10698"/>
        <dbReference type="Rhea" id="RHEA-COMP:10700"/>
        <dbReference type="ChEBI" id="CHEBI:15377"/>
        <dbReference type="ChEBI" id="CHEBI:29950"/>
        <dbReference type="ChEBI" id="CHEBI:30879"/>
        <dbReference type="ChEBI" id="CHEBI:35924"/>
        <dbReference type="ChEBI" id="CHEBI:50058"/>
        <dbReference type="EC" id="1.11.1.24"/>
    </reaction>
</comment>
<protein>
    <recommendedName>
        <fullName evidence="2">thioredoxin-dependent peroxiredoxin</fullName>
        <ecNumber evidence="2">1.11.1.24</ecNumber>
    </recommendedName>
    <alternativeName>
        <fullName evidence="8">Thioredoxin peroxidase</fullName>
    </alternativeName>
    <alternativeName>
        <fullName evidence="10">Thioredoxin-dependent peroxiredoxin Bcp</fullName>
    </alternativeName>
</protein>
<evidence type="ECO:0000256" key="9">
    <source>
        <dbReference type="ARBA" id="ARBA00038489"/>
    </source>
</evidence>
<dbReference type="Pfam" id="PF00578">
    <property type="entry name" value="AhpC-TSA"/>
    <property type="match status" value="1"/>
</dbReference>
<dbReference type="CDD" id="cd02970">
    <property type="entry name" value="PRX_like2"/>
    <property type="match status" value="1"/>
</dbReference>
<comment type="function">
    <text evidence="1">Thiol-specific peroxidase that catalyzes the reduction of hydrogen peroxide and organic hydroperoxides to water and alcohols, respectively. Plays a role in cell protection against oxidative stress by detoxifying peroxides and as sensor of hydrogen peroxide-mediated signaling events.</text>
</comment>
<dbReference type="GO" id="GO:0140824">
    <property type="term" value="F:thioredoxin-dependent peroxiredoxin activity"/>
    <property type="evidence" value="ECO:0007669"/>
    <property type="project" value="UniProtKB-EC"/>
</dbReference>
<name>A0ABZ0S8T2_9GAMM</name>
<evidence type="ECO:0000259" key="12">
    <source>
        <dbReference type="PROSITE" id="PS51352"/>
    </source>
</evidence>
<dbReference type="InterPro" id="IPR000866">
    <property type="entry name" value="AhpC/TSA"/>
</dbReference>
<evidence type="ECO:0000313" key="13">
    <source>
        <dbReference type="EMBL" id="WPL17421.1"/>
    </source>
</evidence>
<evidence type="ECO:0000256" key="1">
    <source>
        <dbReference type="ARBA" id="ARBA00003330"/>
    </source>
</evidence>
<evidence type="ECO:0000256" key="6">
    <source>
        <dbReference type="ARBA" id="ARBA00023157"/>
    </source>
</evidence>
<feature type="domain" description="Thioredoxin" evidence="12">
    <location>
        <begin position="100"/>
        <end position="274"/>
    </location>
</feature>
<dbReference type="InterPro" id="IPR013766">
    <property type="entry name" value="Thioredoxin_domain"/>
</dbReference>
<sequence length="280" mass="30797">MRPSSRAPVPTITPDLALIDDSWPARQHSRFALALAITMGAAAVGGATAADPPRLPSYQSDLDAFQAEQAKHPPPFTAIERDQMEAAAAALAAAMPEPGPQVGETAPDFQLPNARGEMVRLTQRLQEGPVVLTFYRGAWCPYCNLQLRGLHQSLPHFERYQAQLIAITPQQPDQSLAQVKVDGYPFEILSDLKDDTMQAYRLAFEVPESLRALYQERLGLNLAEYNGEGRFILPVPATFVIDQEGVIRYAFAETDYRQRAEPADILATLANLSDAPVAKR</sequence>
<dbReference type="Proteomes" id="UP001432180">
    <property type="component" value="Chromosome"/>
</dbReference>
<accession>A0ABZ0S8T2</accession>
<proteinExistence type="inferred from homology"/>
<dbReference type="EC" id="1.11.1.24" evidence="2"/>
<keyword evidence="5 13" id="KW-0560">Oxidoreductase</keyword>
<evidence type="ECO:0000256" key="8">
    <source>
        <dbReference type="ARBA" id="ARBA00032824"/>
    </source>
</evidence>
<dbReference type="PROSITE" id="PS51352">
    <property type="entry name" value="THIOREDOXIN_2"/>
    <property type="match status" value="1"/>
</dbReference>
<reference evidence="13 14" key="1">
    <citation type="journal article" date="2023" name="Microorganisms">
        <title>Thiorhodovibrio frisius and Trv. litoralis spp. nov., Two Novel Members from a Clade of Fastidious Purple Sulfur Bacteria That Exhibit Unique Red-Shifted Light-Harvesting Capabilities.</title>
        <authorList>
            <person name="Methner A."/>
            <person name="Kuzyk S.B."/>
            <person name="Petersen J."/>
            <person name="Bauer S."/>
            <person name="Brinkmann H."/>
            <person name="Sichau K."/>
            <person name="Wanner G."/>
            <person name="Wolf J."/>
            <person name="Neumann-Schaal M."/>
            <person name="Henke P."/>
            <person name="Tank M."/>
            <person name="Sproer C."/>
            <person name="Bunk B."/>
            <person name="Overmann J."/>
        </authorList>
    </citation>
    <scope>NUCLEOTIDE SEQUENCE [LARGE SCALE GENOMIC DNA]</scope>
    <source>
        <strain evidence="13 14">DSM 6702</strain>
    </source>
</reference>
<dbReference type="Gene3D" id="3.40.30.10">
    <property type="entry name" value="Glutaredoxin"/>
    <property type="match status" value="1"/>
</dbReference>
<keyword evidence="7" id="KW-0676">Redox-active center</keyword>
<dbReference type="InterPro" id="IPR036249">
    <property type="entry name" value="Thioredoxin-like_sf"/>
</dbReference>
<evidence type="ECO:0000256" key="2">
    <source>
        <dbReference type="ARBA" id="ARBA00013017"/>
    </source>
</evidence>
<keyword evidence="14" id="KW-1185">Reference proteome</keyword>
<dbReference type="InterPro" id="IPR050924">
    <property type="entry name" value="Peroxiredoxin_BCP/PrxQ"/>
</dbReference>
<evidence type="ECO:0000256" key="11">
    <source>
        <dbReference type="ARBA" id="ARBA00049091"/>
    </source>
</evidence>
<keyword evidence="6" id="KW-1015">Disulfide bond</keyword>
<dbReference type="PANTHER" id="PTHR42801:SF7">
    <property type="entry name" value="SLL1159 PROTEIN"/>
    <property type="match status" value="1"/>
</dbReference>
<evidence type="ECO:0000256" key="5">
    <source>
        <dbReference type="ARBA" id="ARBA00023002"/>
    </source>
</evidence>
<dbReference type="RefSeq" id="WP_328987931.1">
    <property type="nucleotide sequence ID" value="NZ_CP121472.1"/>
</dbReference>
<dbReference type="SUPFAM" id="SSF52833">
    <property type="entry name" value="Thioredoxin-like"/>
    <property type="match status" value="1"/>
</dbReference>
<gene>
    <name evidence="13" type="ORF">Thiowin_02432</name>
</gene>
<organism evidence="13 14">
    <name type="scientific">Thiorhodovibrio winogradskyi</name>
    <dbReference type="NCBI Taxonomy" id="77007"/>
    <lineage>
        <taxon>Bacteria</taxon>
        <taxon>Pseudomonadati</taxon>
        <taxon>Pseudomonadota</taxon>
        <taxon>Gammaproteobacteria</taxon>
        <taxon>Chromatiales</taxon>
        <taxon>Chromatiaceae</taxon>
        <taxon>Thiorhodovibrio</taxon>
    </lineage>
</organism>